<reference evidence="7 8" key="1">
    <citation type="journal article" date="2015" name="Nature">
        <title>rRNA introns, odd ribosomes, and small enigmatic genomes across a large radiation of phyla.</title>
        <authorList>
            <person name="Brown C.T."/>
            <person name="Hug L.A."/>
            <person name="Thomas B.C."/>
            <person name="Sharon I."/>
            <person name="Castelle C.J."/>
            <person name="Singh A."/>
            <person name="Wilkins M.J."/>
            <person name="Williams K.H."/>
            <person name="Banfield J.F."/>
        </authorList>
    </citation>
    <scope>NUCLEOTIDE SEQUENCE [LARGE SCALE GENOMIC DNA]</scope>
</reference>
<keyword evidence="3" id="KW-0572">Peptidoglycan-anchor</keyword>
<dbReference type="PROSITE" id="PS50847">
    <property type="entry name" value="GRAM_POS_ANCHORING"/>
    <property type="match status" value="1"/>
</dbReference>
<evidence type="ECO:0000313" key="7">
    <source>
        <dbReference type="EMBL" id="KKP67469.1"/>
    </source>
</evidence>
<comment type="caution">
    <text evidence="7">The sequence shown here is derived from an EMBL/GenBank/DDBJ whole genome shotgun (WGS) entry which is preliminary data.</text>
</comment>
<keyword evidence="5" id="KW-0812">Transmembrane</keyword>
<evidence type="ECO:0000256" key="4">
    <source>
        <dbReference type="SAM" id="MobiDB-lite"/>
    </source>
</evidence>
<proteinExistence type="predicted"/>
<dbReference type="InterPro" id="IPR019931">
    <property type="entry name" value="LPXTG_anchor"/>
</dbReference>
<dbReference type="InterPro" id="IPR008965">
    <property type="entry name" value="CBM2/CBM3_carb-bd_dom_sf"/>
</dbReference>
<gene>
    <name evidence="7" type="ORF">UR63_C0013G0003</name>
</gene>
<accession>A0A0G0BDF7</accession>
<protein>
    <submittedName>
        <fullName evidence="7">Esterase</fullName>
    </submittedName>
</protein>
<evidence type="ECO:0000256" key="3">
    <source>
        <dbReference type="ARBA" id="ARBA00023088"/>
    </source>
</evidence>
<name>A0A0G0BDF7_9BACT</name>
<feature type="compositionally biased region" description="Pro residues" evidence="4">
    <location>
        <begin position="138"/>
        <end position="154"/>
    </location>
</feature>
<organism evidence="7 8">
    <name type="scientific">Candidatus Roizmanbacteria bacterium GW2011_GWC2_35_12</name>
    <dbReference type="NCBI Taxonomy" id="1618485"/>
    <lineage>
        <taxon>Bacteria</taxon>
        <taxon>Candidatus Roizmaniibacteriota</taxon>
    </lineage>
</organism>
<keyword evidence="5" id="KW-0472">Membrane</keyword>
<dbReference type="Gene3D" id="2.60.40.680">
    <property type="match status" value="1"/>
</dbReference>
<feature type="domain" description="Gram-positive cocci surface proteins LPxTG" evidence="6">
    <location>
        <begin position="156"/>
        <end position="189"/>
    </location>
</feature>
<evidence type="ECO:0000256" key="2">
    <source>
        <dbReference type="ARBA" id="ARBA00022525"/>
    </source>
</evidence>
<keyword evidence="5" id="KW-1133">Transmembrane helix</keyword>
<feature type="region of interest" description="Disordered" evidence="4">
    <location>
        <begin position="138"/>
        <end position="159"/>
    </location>
</feature>
<evidence type="ECO:0000313" key="8">
    <source>
        <dbReference type="Proteomes" id="UP000034127"/>
    </source>
</evidence>
<dbReference type="EMBL" id="LBPX01000013">
    <property type="protein sequence ID" value="KKP67469.1"/>
    <property type="molecule type" value="Genomic_DNA"/>
</dbReference>
<sequence length="189" mass="19348">MKLLLNTLLSLLVFLSLIAIPVNALTFDLIAPSGQLQSGQDVKFTINIDTEGKSLTSTSIGMTYQTSDLEYVSTVPGNTFTTITTDAQAGGKLIISGSSTGGYSGSGSYAVVTFKLIATAPGSSQLCALFNPVVPSSPPAPTLPPAPSSPPAPTSLPQTGSFAETVKNASLGLVFFGLAAVGFLVFKKI</sequence>
<dbReference type="GO" id="GO:0030246">
    <property type="term" value="F:carbohydrate binding"/>
    <property type="evidence" value="ECO:0007669"/>
    <property type="project" value="InterPro"/>
</dbReference>
<evidence type="ECO:0000256" key="1">
    <source>
        <dbReference type="ARBA" id="ARBA00022512"/>
    </source>
</evidence>
<evidence type="ECO:0000259" key="6">
    <source>
        <dbReference type="PROSITE" id="PS50847"/>
    </source>
</evidence>
<feature type="transmembrane region" description="Helical" evidence="5">
    <location>
        <begin position="169"/>
        <end position="186"/>
    </location>
</feature>
<evidence type="ECO:0000256" key="5">
    <source>
        <dbReference type="SAM" id="Phobius"/>
    </source>
</evidence>
<dbReference type="AlphaFoldDB" id="A0A0G0BDF7"/>
<dbReference type="SUPFAM" id="SSF49384">
    <property type="entry name" value="Carbohydrate-binding domain"/>
    <property type="match status" value="1"/>
</dbReference>
<keyword evidence="2" id="KW-0964">Secreted</keyword>
<dbReference type="Proteomes" id="UP000034127">
    <property type="component" value="Unassembled WGS sequence"/>
</dbReference>
<keyword evidence="1" id="KW-0134">Cell wall</keyword>